<evidence type="ECO:0000256" key="4">
    <source>
        <dbReference type="ARBA" id="ARBA00023203"/>
    </source>
</evidence>
<dbReference type="GO" id="GO:0051017">
    <property type="term" value="P:actin filament bundle assembly"/>
    <property type="evidence" value="ECO:0007669"/>
    <property type="project" value="InterPro"/>
</dbReference>
<evidence type="ECO:0000259" key="5">
    <source>
        <dbReference type="PROSITE" id="PS50021"/>
    </source>
</evidence>
<name>R4UX18_COPFO</name>
<dbReference type="Gene3D" id="1.10.418.10">
    <property type="entry name" value="Calponin-like domain"/>
    <property type="match status" value="2"/>
</dbReference>
<dbReference type="AlphaFoldDB" id="R4UX18"/>
<feature type="domain" description="Calponin-homology (CH)" evidence="5">
    <location>
        <begin position="1"/>
        <end position="96"/>
    </location>
</feature>
<feature type="domain" description="Calponin-homology (CH)" evidence="5">
    <location>
        <begin position="108"/>
        <end position="214"/>
    </location>
</feature>
<keyword evidence="1" id="KW-0479">Metal-binding</keyword>
<evidence type="ECO:0000256" key="2">
    <source>
        <dbReference type="ARBA" id="ARBA00022737"/>
    </source>
</evidence>
<dbReference type="GO" id="GO:0051639">
    <property type="term" value="P:actin filament network formation"/>
    <property type="evidence" value="ECO:0007669"/>
    <property type="project" value="TreeGrafter"/>
</dbReference>
<accession>R4UX18</accession>
<organism evidence="6">
    <name type="scientific">Coptotermes formosanus</name>
    <name type="common">Formosan subterranean termite</name>
    <dbReference type="NCBI Taxonomy" id="36987"/>
    <lineage>
        <taxon>Eukaryota</taxon>
        <taxon>Metazoa</taxon>
        <taxon>Ecdysozoa</taxon>
        <taxon>Arthropoda</taxon>
        <taxon>Hexapoda</taxon>
        <taxon>Insecta</taxon>
        <taxon>Pterygota</taxon>
        <taxon>Neoptera</taxon>
        <taxon>Polyneoptera</taxon>
        <taxon>Dictyoptera</taxon>
        <taxon>Blattodea</taxon>
        <taxon>Blattoidea</taxon>
        <taxon>Termitoidae</taxon>
        <taxon>Rhinotermitidae</taxon>
        <taxon>Coptotermes</taxon>
    </lineage>
</organism>
<dbReference type="PROSITE" id="PS50021">
    <property type="entry name" value="CH"/>
    <property type="match status" value="2"/>
</dbReference>
<evidence type="ECO:0000313" key="6">
    <source>
        <dbReference type="EMBL" id="AGM32856.1"/>
    </source>
</evidence>
<keyword evidence="4" id="KW-0009">Actin-binding</keyword>
<proteinExistence type="evidence at transcript level"/>
<dbReference type="PANTHER" id="PTHR19961">
    <property type="entry name" value="FIMBRIN/PLASTIN"/>
    <property type="match status" value="1"/>
</dbReference>
<dbReference type="InterPro" id="IPR001715">
    <property type="entry name" value="CH_dom"/>
</dbReference>
<keyword evidence="3" id="KW-0106">Calcium</keyword>
<reference evidence="6" key="1">
    <citation type="submission" date="2013-03" db="EMBL/GenBank/DDBJ databases">
        <title>Immune-Related transcriptome of Coptotermes formosanus Shiraki workers: the defense mechanism.</title>
        <authorList>
            <person name="Hussain A."/>
            <person name="Li Y.F."/>
            <person name="Wen S.Y."/>
        </authorList>
    </citation>
    <scope>NUCLEOTIDE SEQUENCE</scope>
</reference>
<evidence type="ECO:0000256" key="3">
    <source>
        <dbReference type="ARBA" id="ARBA00022837"/>
    </source>
</evidence>
<evidence type="ECO:0000256" key="1">
    <source>
        <dbReference type="ARBA" id="ARBA00022723"/>
    </source>
</evidence>
<dbReference type="InterPro" id="IPR039959">
    <property type="entry name" value="Fimbrin/Plastin"/>
</dbReference>
<keyword evidence="2" id="KW-0677">Repeat</keyword>
<dbReference type="EMBL" id="KC741032">
    <property type="protein sequence ID" value="AGM32856.1"/>
    <property type="molecule type" value="mRNA"/>
</dbReference>
<dbReference type="GO" id="GO:0032432">
    <property type="term" value="C:actin filament bundle"/>
    <property type="evidence" value="ECO:0007669"/>
    <property type="project" value="TreeGrafter"/>
</dbReference>
<dbReference type="FunFam" id="1.10.418.10:FF:000010">
    <property type="entry name" value="Plastin-3 isoform 1"/>
    <property type="match status" value="1"/>
</dbReference>
<dbReference type="InterPro" id="IPR036872">
    <property type="entry name" value="CH_dom_sf"/>
</dbReference>
<dbReference type="SUPFAM" id="SSF47576">
    <property type="entry name" value="Calponin-homology domain, CH-domain"/>
    <property type="match status" value="1"/>
</dbReference>
<dbReference type="GO" id="GO:0005884">
    <property type="term" value="C:actin filament"/>
    <property type="evidence" value="ECO:0007669"/>
    <property type="project" value="TreeGrafter"/>
</dbReference>
<dbReference type="SMART" id="SM00033">
    <property type="entry name" value="CH"/>
    <property type="match status" value="2"/>
</dbReference>
<protein>
    <submittedName>
        <fullName evidence="6">Putative fimbrin (EF-hand superfamily)</fullName>
    </submittedName>
</protein>
<dbReference type="PANTHER" id="PTHR19961:SF18">
    <property type="entry name" value="FI19014P1"/>
    <property type="match status" value="1"/>
</dbReference>
<dbReference type="Pfam" id="PF00307">
    <property type="entry name" value="CH"/>
    <property type="match status" value="2"/>
</dbReference>
<dbReference type="GO" id="GO:0005737">
    <property type="term" value="C:cytoplasm"/>
    <property type="evidence" value="ECO:0007669"/>
    <property type="project" value="TreeGrafter"/>
</dbReference>
<dbReference type="GO" id="GO:0051015">
    <property type="term" value="F:actin filament binding"/>
    <property type="evidence" value="ECO:0007669"/>
    <property type="project" value="InterPro"/>
</dbReference>
<sequence>MNSLGADPPIVSLFEGIQNGLALLQTFEKIAGRSVKWDSVYKTNLNTSKCIENLNQAVEIGKKLGFSLANISGRDIYEKNKIRTLNLLGQMMRFEYLKVFTTLGGGARIKDEQIVNWVNKLTSEKSVKISGFDDPLISDSKAILTLIDVIKPNSIDWKLFQSGAEESSKMMNARYTLSIIRKLSGTVYAFPEDIVNCNAPLILTVYASMMAISQG</sequence>
<dbReference type="GO" id="GO:0046872">
    <property type="term" value="F:metal ion binding"/>
    <property type="evidence" value="ECO:0007669"/>
    <property type="project" value="UniProtKB-KW"/>
</dbReference>